<evidence type="ECO:0000313" key="3">
    <source>
        <dbReference type="Proteomes" id="UP001153076"/>
    </source>
</evidence>
<dbReference type="Proteomes" id="UP001153076">
    <property type="component" value="Unassembled WGS sequence"/>
</dbReference>
<name>A0A9Q1GUR4_9CARY</name>
<evidence type="ECO:0000313" key="2">
    <source>
        <dbReference type="EMBL" id="KAJ8427301.1"/>
    </source>
</evidence>
<evidence type="ECO:0008006" key="4">
    <source>
        <dbReference type="Google" id="ProtNLM"/>
    </source>
</evidence>
<dbReference type="SUPFAM" id="SSF56219">
    <property type="entry name" value="DNase I-like"/>
    <property type="match status" value="1"/>
</dbReference>
<sequence>MARGGRRGRPRLVAQGSLAASKDVPITEPQSLVPPESIQVEILAAQSNEALENLVIFSSSYASLVDPDEGTDLKFVSAELLNGKKVVKIDRDDGFVKRIWAAYEIDEIIQVRRGVFMIRLVNIQDKIGSGSLSKLGRSHRIPLKTDKYTKEKTMLKYARLLIDISLEGPFPNFIEFFDEEGVLIRQPVICEWKPIKCTHCHMFGHEVINCKRKREERTEWRPVSRVCQGDASTMQVEITTDQQTTNKEEVFTPVPKRGAAKQPRQSAGQATPQETAISHQMNEGWCIIGDFNAILYKDDRNGGNEIQRNETKELEDFIEQGDLQELRWNGPYYSWTNKTI</sequence>
<dbReference type="InterPro" id="IPR036691">
    <property type="entry name" value="Endo/exonu/phosph_ase_sf"/>
</dbReference>
<feature type="region of interest" description="Disordered" evidence="1">
    <location>
        <begin position="256"/>
        <end position="275"/>
    </location>
</feature>
<comment type="caution">
    <text evidence="2">The sequence shown here is derived from an EMBL/GenBank/DDBJ whole genome shotgun (WGS) entry which is preliminary data.</text>
</comment>
<keyword evidence="3" id="KW-1185">Reference proteome</keyword>
<dbReference type="PANTHER" id="PTHR31286:SF165">
    <property type="entry name" value="DUF4283 DOMAIN-CONTAINING PROTEIN"/>
    <property type="match status" value="1"/>
</dbReference>
<protein>
    <recommendedName>
        <fullName evidence="4">DUF4283 domain-containing protein</fullName>
    </recommendedName>
</protein>
<dbReference type="EMBL" id="JAKOGI010001159">
    <property type="protein sequence ID" value="KAJ8427301.1"/>
    <property type="molecule type" value="Genomic_DNA"/>
</dbReference>
<dbReference type="InterPro" id="IPR040256">
    <property type="entry name" value="At4g02000-like"/>
</dbReference>
<gene>
    <name evidence="2" type="ORF">Cgig2_002213</name>
</gene>
<dbReference type="Gene3D" id="3.60.10.10">
    <property type="entry name" value="Endonuclease/exonuclease/phosphatase"/>
    <property type="match status" value="1"/>
</dbReference>
<evidence type="ECO:0000256" key="1">
    <source>
        <dbReference type="SAM" id="MobiDB-lite"/>
    </source>
</evidence>
<organism evidence="2 3">
    <name type="scientific">Carnegiea gigantea</name>
    <dbReference type="NCBI Taxonomy" id="171969"/>
    <lineage>
        <taxon>Eukaryota</taxon>
        <taxon>Viridiplantae</taxon>
        <taxon>Streptophyta</taxon>
        <taxon>Embryophyta</taxon>
        <taxon>Tracheophyta</taxon>
        <taxon>Spermatophyta</taxon>
        <taxon>Magnoliopsida</taxon>
        <taxon>eudicotyledons</taxon>
        <taxon>Gunneridae</taxon>
        <taxon>Pentapetalae</taxon>
        <taxon>Caryophyllales</taxon>
        <taxon>Cactineae</taxon>
        <taxon>Cactaceae</taxon>
        <taxon>Cactoideae</taxon>
        <taxon>Echinocereeae</taxon>
        <taxon>Carnegiea</taxon>
    </lineage>
</organism>
<accession>A0A9Q1GUR4</accession>
<reference evidence="2" key="1">
    <citation type="submission" date="2022-04" db="EMBL/GenBank/DDBJ databases">
        <title>Carnegiea gigantea Genome sequencing and assembly v2.</title>
        <authorList>
            <person name="Copetti D."/>
            <person name="Sanderson M.J."/>
            <person name="Burquez A."/>
            <person name="Wojciechowski M.F."/>
        </authorList>
    </citation>
    <scope>NUCLEOTIDE SEQUENCE</scope>
    <source>
        <strain evidence="2">SGP5-SGP5p</strain>
        <tissue evidence="2">Aerial part</tissue>
    </source>
</reference>
<dbReference type="PANTHER" id="PTHR31286">
    <property type="entry name" value="GLYCINE-RICH CELL WALL STRUCTURAL PROTEIN 1.8-LIKE"/>
    <property type="match status" value="1"/>
</dbReference>
<proteinExistence type="predicted"/>
<dbReference type="OrthoDB" id="425619at2759"/>
<dbReference type="AlphaFoldDB" id="A0A9Q1GUR4"/>
<feature type="compositionally biased region" description="Polar residues" evidence="1">
    <location>
        <begin position="263"/>
        <end position="275"/>
    </location>
</feature>